<proteinExistence type="predicted"/>
<reference evidence="2" key="1">
    <citation type="submission" date="2020-06" db="EMBL/GenBank/DDBJ databases">
        <authorList>
            <person name="Li T."/>
            <person name="Hu X."/>
            <person name="Zhang T."/>
            <person name="Song X."/>
            <person name="Zhang H."/>
            <person name="Dai N."/>
            <person name="Sheng W."/>
            <person name="Hou X."/>
            <person name="Wei L."/>
        </authorList>
    </citation>
    <scope>NUCLEOTIDE SEQUENCE</scope>
    <source>
        <strain evidence="2">G01</strain>
        <tissue evidence="2">Leaf</tissue>
    </source>
</reference>
<dbReference type="InterPro" id="IPR043502">
    <property type="entry name" value="DNA/RNA_pol_sf"/>
</dbReference>
<dbReference type="EMBL" id="JACGWK010000005">
    <property type="protein sequence ID" value="KAL0354202.1"/>
    <property type="molecule type" value="Genomic_DNA"/>
</dbReference>
<gene>
    <name evidence="2" type="ORF">Sangu_1001500</name>
</gene>
<dbReference type="SUPFAM" id="SSF56672">
    <property type="entry name" value="DNA/RNA polymerases"/>
    <property type="match status" value="1"/>
</dbReference>
<evidence type="ECO:0000259" key="1">
    <source>
        <dbReference type="Pfam" id="PF00078"/>
    </source>
</evidence>
<accession>A0AAW2PE85</accession>
<feature type="domain" description="Reverse transcriptase" evidence="1">
    <location>
        <begin position="215"/>
        <end position="362"/>
    </location>
</feature>
<comment type="caution">
    <text evidence="2">The sequence shown here is derived from an EMBL/GenBank/DDBJ whole genome shotgun (WGS) entry which is preliminary data.</text>
</comment>
<organism evidence="2">
    <name type="scientific">Sesamum angustifolium</name>
    <dbReference type="NCBI Taxonomy" id="2727405"/>
    <lineage>
        <taxon>Eukaryota</taxon>
        <taxon>Viridiplantae</taxon>
        <taxon>Streptophyta</taxon>
        <taxon>Embryophyta</taxon>
        <taxon>Tracheophyta</taxon>
        <taxon>Spermatophyta</taxon>
        <taxon>Magnoliopsida</taxon>
        <taxon>eudicotyledons</taxon>
        <taxon>Gunneridae</taxon>
        <taxon>Pentapetalae</taxon>
        <taxon>asterids</taxon>
        <taxon>lamiids</taxon>
        <taxon>Lamiales</taxon>
        <taxon>Pedaliaceae</taxon>
        <taxon>Sesamum</taxon>
    </lineage>
</organism>
<dbReference type="AlphaFoldDB" id="A0AAW2PE85"/>
<dbReference type="PANTHER" id="PTHR33116:SF86">
    <property type="entry name" value="REVERSE TRANSCRIPTASE DOMAIN-CONTAINING PROTEIN"/>
    <property type="match status" value="1"/>
</dbReference>
<reference evidence="2" key="2">
    <citation type="journal article" date="2024" name="Plant">
        <title>Genomic evolution and insights into agronomic trait innovations of Sesamum species.</title>
        <authorList>
            <person name="Miao H."/>
            <person name="Wang L."/>
            <person name="Qu L."/>
            <person name="Liu H."/>
            <person name="Sun Y."/>
            <person name="Le M."/>
            <person name="Wang Q."/>
            <person name="Wei S."/>
            <person name="Zheng Y."/>
            <person name="Lin W."/>
            <person name="Duan Y."/>
            <person name="Cao H."/>
            <person name="Xiong S."/>
            <person name="Wang X."/>
            <person name="Wei L."/>
            <person name="Li C."/>
            <person name="Ma Q."/>
            <person name="Ju M."/>
            <person name="Zhao R."/>
            <person name="Li G."/>
            <person name="Mu C."/>
            <person name="Tian Q."/>
            <person name="Mei H."/>
            <person name="Zhang T."/>
            <person name="Gao T."/>
            <person name="Zhang H."/>
        </authorList>
    </citation>
    <scope>NUCLEOTIDE SEQUENCE</scope>
    <source>
        <strain evidence="2">G01</strain>
    </source>
</reference>
<dbReference type="PANTHER" id="PTHR33116">
    <property type="entry name" value="REVERSE TRANSCRIPTASE ZINC-BINDING DOMAIN-CONTAINING PROTEIN-RELATED-RELATED"/>
    <property type="match status" value="1"/>
</dbReference>
<name>A0AAW2PE85_9LAMI</name>
<protein>
    <submittedName>
        <fullName evidence="2">Mitochondrial protein</fullName>
    </submittedName>
</protein>
<dbReference type="InterPro" id="IPR000477">
    <property type="entry name" value="RT_dom"/>
</dbReference>
<evidence type="ECO:0000313" key="2">
    <source>
        <dbReference type="EMBL" id="KAL0354202.1"/>
    </source>
</evidence>
<sequence>MKLFWYGSECERIRWLVIALEERLECYPIVFLFASYRRESDGVKRFIDTSKRYASSYCNGKGWSLVIFVTIFVGSMSECWLFGRDILPQNPRTNWEGLKSTLEEWLAREEMLWKQRGKVEWLHERDRNTTFCHAQASARCKRNSIKSLRSESGDLSADRSFIQDTILRHFTKMFQSSCPDQSVMDEVIATISPQVMREMNDMLLQPFSSEEVKRVLDQMYPYKSPGLDGGEPFGFIKPKRGLRQGDPLSPYLFLFCAEAFSNMVSLEERKGNIQGTAVCHRAPRVSHILFADDTLLFCQATIVAMECVKEVLFRFERASGLKINMQKSAIVFNKNTDPQVRGILAGRIGVEVVNKHEKYLGLPTVGGRSKREMFASLRNRAWSKMQGWGAKRLSQAGRMVLIKHEDKQSIHWLSWRKLCRNKQDGGVGFCHLKAFNLAMLAKQAWRLITSPDSLLSRIMGAKYFLWRAKVPPKVKLWAWRACYEAIPVWALSCLPWRWIESGKDSREDWIRGVWRELHSYLFVGTCGGAVIKWLSKRFLWILWKS</sequence>
<dbReference type="Pfam" id="PF00078">
    <property type="entry name" value="RVT_1"/>
    <property type="match status" value="1"/>
</dbReference>